<feature type="compositionally biased region" description="Low complexity" evidence="1">
    <location>
        <begin position="23"/>
        <end position="41"/>
    </location>
</feature>
<dbReference type="STRING" id="40998.A0A2P8AFH4"/>
<dbReference type="Proteomes" id="UP000243723">
    <property type="component" value="Unassembled WGS sequence"/>
</dbReference>
<dbReference type="EMBL" id="NHZQ01000010">
    <property type="protein sequence ID" value="PSK59207.1"/>
    <property type="molecule type" value="Genomic_DNA"/>
</dbReference>
<sequence>MSAAVQRSPPSYQFESTFSIVNPSTSGSDKSKSGSPTETRPAQPPPRPSQAESQEKPKAHDVGFSFVNVINPHEGRGSTNKRAIRSHVARVQHSRVRIASAVTKKTAKAKVQARNLQPRPIQRSNVAGPLRPAQDESPEDEAMEEVISPTISGNSRRTQRQSNAGFKRHDSMINTTSDVDALAEDLADFLTFSERETPHPVVQQKMFLRVLSGDRSVMTSKQDPFWSYPIDYHPSYERVIDYYVVNIAVDMDFLTPPGQEGNMKKQWIPLTMTDPAAFYAITLMAATAYSYLDTKLAHAINLMHLKGKALAAINEALSDPKRATNDATVAGILKMASYEAAFGNTDFFHSHMNGLEQIIRMRGGFDNLGWDGLLERMIIWVDTNASHALGCGWKFDDDKWKPSLDHPAPDPLRFARCVS</sequence>
<feature type="region of interest" description="Disordered" evidence="1">
    <location>
        <begin position="1"/>
        <end position="58"/>
    </location>
</feature>
<feature type="compositionally biased region" description="Polar residues" evidence="1">
    <location>
        <begin position="149"/>
        <end position="164"/>
    </location>
</feature>
<dbReference type="PANTHER" id="PTHR37540">
    <property type="entry name" value="TRANSCRIPTION FACTOR (ACR-2), PUTATIVE-RELATED-RELATED"/>
    <property type="match status" value="1"/>
</dbReference>
<dbReference type="PANTHER" id="PTHR37540:SF5">
    <property type="entry name" value="TRANSCRIPTION FACTOR DOMAIN-CONTAINING PROTEIN"/>
    <property type="match status" value="1"/>
</dbReference>
<feature type="region of interest" description="Disordered" evidence="1">
    <location>
        <begin position="122"/>
        <end position="171"/>
    </location>
</feature>
<accession>A0A2P8AFH4</accession>
<dbReference type="AlphaFoldDB" id="A0A2P8AFH4"/>
<dbReference type="OrthoDB" id="4159781at2759"/>
<organism evidence="2 3">
    <name type="scientific">Elsinoe australis</name>
    <dbReference type="NCBI Taxonomy" id="40998"/>
    <lineage>
        <taxon>Eukaryota</taxon>
        <taxon>Fungi</taxon>
        <taxon>Dikarya</taxon>
        <taxon>Ascomycota</taxon>
        <taxon>Pezizomycotina</taxon>
        <taxon>Dothideomycetes</taxon>
        <taxon>Dothideomycetidae</taxon>
        <taxon>Myriangiales</taxon>
        <taxon>Elsinoaceae</taxon>
        <taxon>Elsinoe</taxon>
    </lineage>
</organism>
<evidence type="ECO:0000313" key="3">
    <source>
        <dbReference type="Proteomes" id="UP000243723"/>
    </source>
</evidence>
<reference evidence="2 3" key="1">
    <citation type="submission" date="2017-05" db="EMBL/GenBank/DDBJ databases">
        <title>Draft genome sequence of Elsinoe australis.</title>
        <authorList>
            <person name="Cheng Q."/>
        </authorList>
    </citation>
    <scope>NUCLEOTIDE SEQUENCE [LARGE SCALE GENOMIC DNA]</scope>
    <source>
        <strain evidence="2 3">NL1</strain>
    </source>
</reference>
<keyword evidence="3" id="KW-1185">Reference proteome</keyword>
<feature type="compositionally biased region" description="Polar residues" evidence="1">
    <location>
        <begin position="8"/>
        <end position="22"/>
    </location>
</feature>
<evidence type="ECO:0000256" key="1">
    <source>
        <dbReference type="SAM" id="MobiDB-lite"/>
    </source>
</evidence>
<dbReference type="InterPro" id="IPR021858">
    <property type="entry name" value="Fun_TF"/>
</dbReference>
<dbReference type="Pfam" id="PF11951">
    <property type="entry name" value="Fungal_trans_2"/>
    <property type="match status" value="1"/>
</dbReference>
<evidence type="ECO:0000313" key="2">
    <source>
        <dbReference type="EMBL" id="PSK59207.1"/>
    </source>
</evidence>
<comment type="caution">
    <text evidence="2">The sequence shown here is derived from an EMBL/GenBank/DDBJ whole genome shotgun (WGS) entry which is preliminary data.</text>
</comment>
<name>A0A2P8AFH4_9PEZI</name>
<proteinExistence type="predicted"/>
<gene>
    <name evidence="2" type="ORF">B9Z65_3531</name>
</gene>
<protein>
    <submittedName>
        <fullName evidence="2">Uncharacterized protein</fullName>
    </submittedName>
</protein>